<reference evidence="2" key="1">
    <citation type="submission" date="2020-02" db="EMBL/GenBank/DDBJ databases">
        <authorList>
            <person name="Scholz U."/>
            <person name="Mascher M."/>
            <person name="Fiebig A."/>
        </authorList>
    </citation>
    <scope>NUCLEOTIDE SEQUENCE</scope>
</reference>
<feature type="region of interest" description="Disordered" evidence="1">
    <location>
        <begin position="97"/>
        <end position="122"/>
    </location>
</feature>
<dbReference type="Proteomes" id="UP000663760">
    <property type="component" value="Chromosome 16"/>
</dbReference>
<evidence type="ECO:0000313" key="3">
    <source>
        <dbReference type="Proteomes" id="UP000663760"/>
    </source>
</evidence>
<evidence type="ECO:0000256" key="1">
    <source>
        <dbReference type="SAM" id="MobiDB-lite"/>
    </source>
</evidence>
<keyword evidence="3" id="KW-1185">Reference proteome</keyword>
<protein>
    <submittedName>
        <fullName evidence="2">Uncharacterized protein</fullName>
    </submittedName>
</protein>
<gene>
    <name evidence="2" type="ORF">SI8410_16019915</name>
</gene>
<accession>A0A7I8LGT0</accession>
<sequence length="122" mass="14332">MVSGPDSRPTSKESNDGQTGSDIGWRWCPLFVGEWGEAQEYLGKHHAMSRTHHNHYASVPRRESDSRRPCYAWMAYRLEEIKGGYYWPLKTTMEIQHKTDNKAHRNPLGEKEERENKRKEKS</sequence>
<name>A0A7I8LGT0_SPIIN</name>
<evidence type="ECO:0000313" key="2">
    <source>
        <dbReference type="EMBL" id="CAA7409237.1"/>
    </source>
</evidence>
<organism evidence="2 3">
    <name type="scientific">Spirodela intermedia</name>
    <name type="common">Intermediate duckweed</name>
    <dbReference type="NCBI Taxonomy" id="51605"/>
    <lineage>
        <taxon>Eukaryota</taxon>
        <taxon>Viridiplantae</taxon>
        <taxon>Streptophyta</taxon>
        <taxon>Embryophyta</taxon>
        <taxon>Tracheophyta</taxon>
        <taxon>Spermatophyta</taxon>
        <taxon>Magnoliopsida</taxon>
        <taxon>Liliopsida</taxon>
        <taxon>Araceae</taxon>
        <taxon>Lemnoideae</taxon>
        <taxon>Spirodela</taxon>
    </lineage>
</organism>
<feature type="region of interest" description="Disordered" evidence="1">
    <location>
        <begin position="1"/>
        <end position="23"/>
    </location>
</feature>
<dbReference type="AlphaFoldDB" id="A0A7I8LGT0"/>
<dbReference type="EMBL" id="LR746279">
    <property type="protein sequence ID" value="CAA7409237.1"/>
    <property type="molecule type" value="Genomic_DNA"/>
</dbReference>
<proteinExistence type="predicted"/>